<dbReference type="InterPro" id="IPR041737">
    <property type="entry name" value="SoxW"/>
</dbReference>
<dbReference type="EMBL" id="FNNZ01000011">
    <property type="protein sequence ID" value="SDW95540.1"/>
    <property type="molecule type" value="Genomic_DNA"/>
</dbReference>
<evidence type="ECO:0000259" key="2">
    <source>
        <dbReference type="PROSITE" id="PS51352"/>
    </source>
</evidence>
<dbReference type="Pfam" id="PF13098">
    <property type="entry name" value="Thioredoxin_2"/>
    <property type="match status" value="2"/>
</dbReference>
<proteinExistence type="predicted"/>
<evidence type="ECO:0000313" key="4">
    <source>
        <dbReference type="Proteomes" id="UP000198816"/>
    </source>
</evidence>
<dbReference type="OrthoDB" id="9791630at2"/>
<dbReference type="InterPro" id="IPR036249">
    <property type="entry name" value="Thioredoxin-like_sf"/>
</dbReference>
<gene>
    <name evidence="3" type="ORF">SAMN05421783_11189</name>
</gene>
<dbReference type="Gene3D" id="3.40.30.10">
    <property type="entry name" value="Glutaredoxin"/>
    <property type="match status" value="2"/>
</dbReference>
<organism evidence="3 4">
    <name type="scientific">Thiocapsa roseopersicina</name>
    <dbReference type="NCBI Taxonomy" id="1058"/>
    <lineage>
        <taxon>Bacteria</taxon>
        <taxon>Pseudomonadati</taxon>
        <taxon>Pseudomonadota</taxon>
        <taxon>Gammaproteobacteria</taxon>
        <taxon>Chromatiales</taxon>
        <taxon>Chromatiaceae</taxon>
        <taxon>Thiocapsa</taxon>
    </lineage>
</organism>
<name>A0A1H2XRZ0_THIRO</name>
<dbReference type="SUPFAM" id="SSF52833">
    <property type="entry name" value="Thioredoxin-like"/>
    <property type="match status" value="2"/>
</dbReference>
<dbReference type="AlphaFoldDB" id="A0A1H2XRZ0"/>
<dbReference type="InterPro" id="IPR012336">
    <property type="entry name" value="Thioredoxin-like_fold"/>
</dbReference>
<dbReference type="RefSeq" id="WP_093032595.1">
    <property type="nucleotide sequence ID" value="NZ_FNNZ01000011.1"/>
</dbReference>
<keyword evidence="4" id="KW-1185">Reference proteome</keyword>
<evidence type="ECO:0000256" key="1">
    <source>
        <dbReference type="SAM" id="SignalP"/>
    </source>
</evidence>
<accession>A0A1H2XRZ0</accession>
<keyword evidence="1" id="KW-0732">Signal</keyword>
<dbReference type="PROSITE" id="PS51352">
    <property type="entry name" value="THIOREDOXIN_2"/>
    <property type="match status" value="1"/>
</dbReference>
<sequence length="352" mass="38962">MKTPSIGMHLLAWSLLPLGTLATAASDGPAELAPGLQNPGYHEQPDWFKASFLDLREDVAEATAQDKRLLLYFYQDGCPYCAKLLQENLADQSIAGLMQGSFDVVAVNLWGDREVTGLSGESTTEKQLGADLKVQFTPTMLLLDEAGQVVLRINGYFPPHRFKAALAYVAERREQVGESFADYAAGVDSAEAKGALHTQGGFLTAPFRLADNRDTSMRPLVVMFEQPTCRDCDELHEDILKREPVVYSLSAFDGAILDTYSRDPVQTVDGREIPIRDWAAELGIKYTPSLVFFDAAGREVFRTEGYFKAFHIHGALDYVATGAYLWEPSFQRYLAARREALAESGIEVDLMD</sequence>
<dbReference type="Proteomes" id="UP000198816">
    <property type="component" value="Unassembled WGS sequence"/>
</dbReference>
<feature type="domain" description="Thioredoxin" evidence="2">
    <location>
        <begin position="10"/>
        <end position="171"/>
    </location>
</feature>
<protein>
    <submittedName>
        <fullName evidence="3">Thioredoxin-related protein</fullName>
    </submittedName>
</protein>
<feature type="signal peptide" evidence="1">
    <location>
        <begin position="1"/>
        <end position="24"/>
    </location>
</feature>
<evidence type="ECO:0000313" key="3">
    <source>
        <dbReference type="EMBL" id="SDW95540.1"/>
    </source>
</evidence>
<feature type="chain" id="PRO_5011473215" evidence="1">
    <location>
        <begin position="25"/>
        <end position="352"/>
    </location>
</feature>
<dbReference type="STRING" id="1058.SAMN05421783_11189"/>
<dbReference type="InterPro" id="IPR013766">
    <property type="entry name" value="Thioredoxin_domain"/>
</dbReference>
<dbReference type="CDD" id="cd02951">
    <property type="entry name" value="SoxW"/>
    <property type="match status" value="1"/>
</dbReference>
<reference evidence="4" key="1">
    <citation type="submission" date="2016-10" db="EMBL/GenBank/DDBJ databases">
        <authorList>
            <person name="Varghese N."/>
            <person name="Submissions S."/>
        </authorList>
    </citation>
    <scope>NUCLEOTIDE SEQUENCE [LARGE SCALE GENOMIC DNA]</scope>
    <source>
        <strain evidence="4">DSM 217</strain>
    </source>
</reference>